<feature type="transmembrane region" description="Helical" evidence="1">
    <location>
        <begin position="12"/>
        <end position="32"/>
    </location>
</feature>
<dbReference type="PROSITE" id="PS00409">
    <property type="entry name" value="PROKAR_NTER_METHYL"/>
    <property type="match status" value="1"/>
</dbReference>
<keyword evidence="4" id="KW-1185">Reference proteome</keyword>
<dbReference type="Proteomes" id="UP000317648">
    <property type="component" value="Chromosome"/>
</dbReference>
<accession>A0A518DZ31</accession>
<sequence length="355" mass="37676">MRLSRQRGFTLVELLVVIAIIGVLVALLLPAVQMAREAARRSTCTNNLKQIGLAMANYHDAHKVFPPGCVYTTAVGAFDSNSGNDLWSWGAMILPQLEENSLYSALGVGTGQKPMRATVPGKMIEQPLEAYRCPSDSGPNLNTNRIMSWTDPRFYVGTSNYVANNGIGKIYITSWDEDYNKGENGATSEHSSSGPFRCFRESSGTSDYSLVSVGDISDGTSQTIAAGERCYEKKVNLATTGMTNVVYGAALSYACRSNSPNGGSGLAGVCGIASTGINNGTTGTGNNPLPGAGSKAAATDGFSSLHPGGANFVFCDASTHFLSENINYDVVTPGVNSVYEQLLSYQDDTVITREY</sequence>
<dbReference type="InterPro" id="IPR045584">
    <property type="entry name" value="Pilin-like"/>
</dbReference>
<dbReference type="PANTHER" id="PTHR30093:SF2">
    <property type="entry name" value="TYPE II SECRETION SYSTEM PROTEIN H"/>
    <property type="match status" value="1"/>
</dbReference>
<keyword evidence="1" id="KW-0472">Membrane</keyword>
<dbReference type="Gene3D" id="3.30.700.10">
    <property type="entry name" value="Glycoprotein, Type 4 Pilin"/>
    <property type="match status" value="1"/>
</dbReference>
<dbReference type="RefSeq" id="WP_145055891.1">
    <property type="nucleotide sequence ID" value="NZ_CP036433.1"/>
</dbReference>
<organism evidence="3 4">
    <name type="scientific">Lignipirellula cremea</name>
    <dbReference type="NCBI Taxonomy" id="2528010"/>
    <lineage>
        <taxon>Bacteria</taxon>
        <taxon>Pseudomonadati</taxon>
        <taxon>Planctomycetota</taxon>
        <taxon>Planctomycetia</taxon>
        <taxon>Pirellulales</taxon>
        <taxon>Pirellulaceae</taxon>
        <taxon>Lignipirellula</taxon>
    </lineage>
</organism>
<keyword evidence="1" id="KW-1133">Transmembrane helix</keyword>
<dbReference type="EMBL" id="CP036433">
    <property type="protein sequence ID" value="QDU97096.1"/>
    <property type="molecule type" value="Genomic_DNA"/>
</dbReference>
<keyword evidence="1" id="KW-0812">Transmembrane</keyword>
<dbReference type="InterPro" id="IPR012902">
    <property type="entry name" value="N_methyl_site"/>
</dbReference>
<dbReference type="OrthoDB" id="268591at2"/>
<evidence type="ECO:0000259" key="2">
    <source>
        <dbReference type="Pfam" id="PF07596"/>
    </source>
</evidence>
<gene>
    <name evidence="3" type="primary">xcpT_9</name>
    <name evidence="3" type="ORF">Pla8534_49220</name>
</gene>
<dbReference type="InterPro" id="IPR011453">
    <property type="entry name" value="DUF1559"/>
</dbReference>
<proteinExistence type="predicted"/>
<dbReference type="NCBIfam" id="TIGR02532">
    <property type="entry name" value="IV_pilin_GFxxxE"/>
    <property type="match status" value="1"/>
</dbReference>
<dbReference type="Pfam" id="PF07963">
    <property type="entry name" value="N_methyl"/>
    <property type="match status" value="1"/>
</dbReference>
<dbReference type="PANTHER" id="PTHR30093">
    <property type="entry name" value="GENERAL SECRETION PATHWAY PROTEIN G"/>
    <property type="match status" value="1"/>
</dbReference>
<feature type="domain" description="DUF1559" evidence="2">
    <location>
        <begin position="33"/>
        <end position="327"/>
    </location>
</feature>
<dbReference type="KEGG" id="lcre:Pla8534_49220"/>
<protein>
    <submittedName>
        <fullName evidence="3">Type II secretion system protein G</fullName>
    </submittedName>
</protein>
<dbReference type="InterPro" id="IPR027558">
    <property type="entry name" value="Pre_pil_HX9DG_C"/>
</dbReference>
<evidence type="ECO:0000313" key="3">
    <source>
        <dbReference type="EMBL" id="QDU97096.1"/>
    </source>
</evidence>
<dbReference type="AlphaFoldDB" id="A0A518DZ31"/>
<name>A0A518DZ31_9BACT</name>
<dbReference type="NCBIfam" id="TIGR04294">
    <property type="entry name" value="pre_pil_HX9DG"/>
    <property type="match status" value="1"/>
</dbReference>
<evidence type="ECO:0000313" key="4">
    <source>
        <dbReference type="Proteomes" id="UP000317648"/>
    </source>
</evidence>
<dbReference type="SUPFAM" id="SSF54523">
    <property type="entry name" value="Pili subunits"/>
    <property type="match status" value="1"/>
</dbReference>
<dbReference type="Pfam" id="PF07596">
    <property type="entry name" value="SBP_bac_10"/>
    <property type="match status" value="1"/>
</dbReference>
<evidence type="ECO:0000256" key="1">
    <source>
        <dbReference type="SAM" id="Phobius"/>
    </source>
</evidence>
<reference evidence="3 4" key="1">
    <citation type="submission" date="2019-02" db="EMBL/GenBank/DDBJ databases">
        <title>Deep-cultivation of Planctomycetes and their phenomic and genomic characterization uncovers novel biology.</title>
        <authorList>
            <person name="Wiegand S."/>
            <person name="Jogler M."/>
            <person name="Boedeker C."/>
            <person name="Pinto D."/>
            <person name="Vollmers J."/>
            <person name="Rivas-Marin E."/>
            <person name="Kohn T."/>
            <person name="Peeters S.H."/>
            <person name="Heuer A."/>
            <person name="Rast P."/>
            <person name="Oberbeckmann S."/>
            <person name="Bunk B."/>
            <person name="Jeske O."/>
            <person name="Meyerdierks A."/>
            <person name="Storesund J.E."/>
            <person name="Kallscheuer N."/>
            <person name="Luecker S."/>
            <person name="Lage O.M."/>
            <person name="Pohl T."/>
            <person name="Merkel B.J."/>
            <person name="Hornburger P."/>
            <person name="Mueller R.-W."/>
            <person name="Bruemmer F."/>
            <person name="Labrenz M."/>
            <person name="Spormann A.M."/>
            <person name="Op den Camp H."/>
            <person name="Overmann J."/>
            <person name="Amann R."/>
            <person name="Jetten M.S.M."/>
            <person name="Mascher T."/>
            <person name="Medema M.H."/>
            <person name="Devos D.P."/>
            <person name="Kaster A.-K."/>
            <person name="Ovreas L."/>
            <person name="Rohde M."/>
            <person name="Galperin M.Y."/>
            <person name="Jogler C."/>
        </authorList>
    </citation>
    <scope>NUCLEOTIDE SEQUENCE [LARGE SCALE GENOMIC DNA]</scope>
    <source>
        <strain evidence="3 4">Pla85_3_4</strain>
    </source>
</reference>